<dbReference type="GO" id="GO:0004521">
    <property type="term" value="F:RNA endonuclease activity"/>
    <property type="evidence" value="ECO:0007669"/>
    <property type="project" value="TreeGrafter"/>
</dbReference>
<gene>
    <name evidence="1" type="ORF">HNR60_001988</name>
</gene>
<dbReference type="PANTHER" id="PTHR33988:SF3">
    <property type="entry name" value="ENDORIBONUCLEASE TOXIN CHPB-RELATED"/>
    <property type="match status" value="1"/>
</dbReference>
<reference evidence="1 2" key="1">
    <citation type="submission" date="2020-08" db="EMBL/GenBank/DDBJ databases">
        <title>Genomic Encyclopedia of Type Strains, Phase IV (KMG-IV): sequencing the most valuable type-strain genomes for metagenomic binning, comparative biology and taxonomic classification.</title>
        <authorList>
            <person name="Goeker M."/>
        </authorList>
    </citation>
    <scope>NUCLEOTIDE SEQUENCE [LARGE SCALE GENOMIC DNA]</scope>
    <source>
        <strain evidence="1 2">DSM 12706</strain>
    </source>
</reference>
<dbReference type="Gene3D" id="2.30.30.110">
    <property type="match status" value="1"/>
</dbReference>
<keyword evidence="2" id="KW-1185">Reference proteome</keyword>
<dbReference type="AlphaFoldDB" id="A0A7W7Z3E3"/>
<dbReference type="Pfam" id="PF02452">
    <property type="entry name" value="PemK_toxin"/>
    <property type="match status" value="1"/>
</dbReference>
<dbReference type="EMBL" id="JACHIH010000009">
    <property type="protein sequence ID" value="MBB5047236.1"/>
    <property type="molecule type" value="Genomic_DNA"/>
</dbReference>
<comment type="caution">
    <text evidence="1">The sequence shown here is derived from an EMBL/GenBank/DDBJ whole genome shotgun (WGS) entry which is preliminary data.</text>
</comment>
<accession>A0A7W7Z3E3</accession>
<dbReference type="SUPFAM" id="SSF50118">
    <property type="entry name" value="Cell growth inhibitor/plasmid maintenance toxic component"/>
    <property type="match status" value="1"/>
</dbReference>
<dbReference type="InterPro" id="IPR003477">
    <property type="entry name" value="PemK-like"/>
</dbReference>
<dbReference type="GO" id="GO:0016787">
    <property type="term" value="F:hydrolase activity"/>
    <property type="evidence" value="ECO:0007669"/>
    <property type="project" value="UniProtKB-KW"/>
</dbReference>
<dbReference type="PANTHER" id="PTHR33988">
    <property type="entry name" value="ENDORIBONUCLEASE MAZF-RELATED"/>
    <property type="match status" value="1"/>
</dbReference>
<evidence type="ECO:0000313" key="2">
    <source>
        <dbReference type="Proteomes" id="UP000542353"/>
    </source>
</evidence>
<dbReference type="GO" id="GO:0006402">
    <property type="term" value="P:mRNA catabolic process"/>
    <property type="evidence" value="ECO:0007669"/>
    <property type="project" value="TreeGrafter"/>
</dbReference>
<dbReference type="EC" id="3.1.-.-" evidence="1"/>
<sequence length="124" mass="13462">MKLPDAGDIAWVDLDDTRGSEQSGRRPALVLTSQAFHEVSRRAVVCPITSKIRHWPTNITLPQGMKTKGMIMVDQVRSIDRAERLFDIIEQAPAQIVDDVRGKLAVLLGIDVATLGGAGTGETV</sequence>
<protein>
    <submittedName>
        <fullName evidence="1">mRNA interferase MazF</fullName>
        <ecNumber evidence="1">3.1.-.-</ecNumber>
    </submittedName>
</protein>
<dbReference type="Proteomes" id="UP000542353">
    <property type="component" value="Unassembled WGS sequence"/>
</dbReference>
<dbReference type="GO" id="GO:0016075">
    <property type="term" value="P:rRNA catabolic process"/>
    <property type="evidence" value="ECO:0007669"/>
    <property type="project" value="TreeGrafter"/>
</dbReference>
<name>A0A7W7Z3E3_9BRAD</name>
<evidence type="ECO:0000313" key="1">
    <source>
        <dbReference type="EMBL" id="MBB5047236.1"/>
    </source>
</evidence>
<dbReference type="GO" id="GO:0003677">
    <property type="term" value="F:DNA binding"/>
    <property type="evidence" value="ECO:0007669"/>
    <property type="project" value="InterPro"/>
</dbReference>
<proteinExistence type="predicted"/>
<dbReference type="InterPro" id="IPR011067">
    <property type="entry name" value="Plasmid_toxin/cell-grow_inhib"/>
</dbReference>
<dbReference type="RefSeq" id="WP_184256865.1">
    <property type="nucleotide sequence ID" value="NZ_JACHIH010000009.1"/>
</dbReference>
<keyword evidence="1" id="KW-0378">Hydrolase</keyword>
<organism evidence="1 2">
    <name type="scientific">Rhodopseudomonas rhenobacensis</name>
    <dbReference type="NCBI Taxonomy" id="87461"/>
    <lineage>
        <taxon>Bacteria</taxon>
        <taxon>Pseudomonadati</taxon>
        <taxon>Pseudomonadota</taxon>
        <taxon>Alphaproteobacteria</taxon>
        <taxon>Hyphomicrobiales</taxon>
        <taxon>Nitrobacteraceae</taxon>
        <taxon>Rhodopseudomonas</taxon>
    </lineage>
</organism>